<dbReference type="RefSeq" id="WP_167191021.1">
    <property type="nucleotide sequence ID" value="NZ_JAASQL010000011.1"/>
</dbReference>
<dbReference type="Proteomes" id="UP000745859">
    <property type="component" value="Unassembled WGS sequence"/>
</dbReference>
<organism evidence="2 3">
    <name type="scientific">Wenyingzhuangia heitensis</name>
    <dbReference type="NCBI Taxonomy" id="1487859"/>
    <lineage>
        <taxon>Bacteria</taxon>
        <taxon>Pseudomonadati</taxon>
        <taxon>Bacteroidota</taxon>
        <taxon>Flavobacteriia</taxon>
        <taxon>Flavobacteriales</taxon>
        <taxon>Flavobacteriaceae</taxon>
        <taxon>Wenyingzhuangia</taxon>
    </lineage>
</organism>
<protein>
    <recommendedName>
        <fullName evidence="4">PH domain-containing protein</fullName>
    </recommendedName>
</protein>
<gene>
    <name evidence="2" type="ORF">FHR24_003087</name>
</gene>
<evidence type="ECO:0000256" key="1">
    <source>
        <dbReference type="SAM" id="Phobius"/>
    </source>
</evidence>
<dbReference type="EMBL" id="JAASQL010000011">
    <property type="protein sequence ID" value="NIJ46597.1"/>
    <property type="molecule type" value="Genomic_DNA"/>
</dbReference>
<keyword evidence="1" id="KW-0472">Membrane</keyword>
<reference evidence="2 3" key="1">
    <citation type="submission" date="2020-03" db="EMBL/GenBank/DDBJ databases">
        <title>Genomic Encyclopedia of Type Strains, Phase IV (KMG-IV): sequencing the most valuable type-strain genomes for metagenomic binning, comparative biology and taxonomic classification.</title>
        <authorList>
            <person name="Goeker M."/>
        </authorList>
    </citation>
    <scope>NUCLEOTIDE SEQUENCE [LARGE SCALE GENOMIC DNA]</scope>
    <source>
        <strain evidence="2 3">DSM 101599</strain>
    </source>
</reference>
<sequence>MEIKNAIIKENKKYFALLGILFFSLILEISMIILFLQKHELVVDEPKHKILLMCLIFIGTSWSLYSLIKNRRKIVVKIVAHNNEIVTTSIGSFPIVRKYSVADLNIEKLSLKSNTNPSLVKISNSKGKILFYTSKDFLDIKKLINTKSIFLNELSEI</sequence>
<comment type="caution">
    <text evidence="2">The sequence shown here is derived from an EMBL/GenBank/DDBJ whole genome shotgun (WGS) entry which is preliminary data.</text>
</comment>
<evidence type="ECO:0000313" key="3">
    <source>
        <dbReference type="Proteomes" id="UP000745859"/>
    </source>
</evidence>
<keyword evidence="1" id="KW-0812">Transmembrane</keyword>
<keyword evidence="3" id="KW-1185">Reference proteome</keyword>
<name>A0ABX0UCN5_9FLAO</name>
<keyword evidence="1" id="KW-1133">Transmembrane helix</keyword>
<feature type="transmembrane region" description="Helical" evidence="1">
    <location>
        <begin position="14"/>
        <end position="36"/>
    </location>
</feature>
<proteinExistence type="predicted"/>
<evidence type="ECO:0008006" key="4">
    <source>
        <dbReference type="Google" id="ProtNLM"/>
    </source>
</evidence>
<feature type="transmembrane region" description="Helical" evidence="1">
    <location>
        <begin position="48"/>
        <end position="68"/>
    </location>
</feature>
<accession>A0ABX0UCN5</accession>
<evidence type="ECO:0000313" key="2">
    <source>
        <dbReference type="EMBL" id="NIJ46597.1"/>
    </source>
</evidence>